<keyword evidence="2" id="KW-0964">Secreted</keyword>
<dbReference type="EMBL" id="DF973513">
    <property type="protein sequence ID" value="GAU32967.1"/>
    <property type="molecule type" value="Genomic_DNA"/>
</dbReference>
<dbReference type="OrthoDB" id="187139at2759"/>
<evidence type="ECO:0008006" key="5">
    <source>
        <dbReference type="Google" id="ProtNLM"/>
    </source>
</evidence>
<reference evidence="4" key="1">
    <citation type="journal article" date="2017" name="Front. Plant Sci.">
        <title>Climate Clever Clovers: New Paradigm to Reduce the Environmental Footprint of Ruminants by Breeding Low Methanogenic Forages Utilizing Haplotype Variation.</title>
        <authorList>
            <person name="Kaur P."/>
            <person name="Appels R."/>
            <person name="Bayer P.E."/>
            <person name="Keeble-Gagnere G."/>
            <person name="Wang J."/>
            <person name="Hirakawa H."/>
            <person name="Shirasawa K."/>
            <person name="Vercoe P."/>
            <person name="Stefanova K."/>
            <person name="Durmic Z."/>
            <person name="Nichols P."/>
            <person name="Revell C."/>
            <person name="Isobe S.N."/>
            <person name="Edwards D."/>
            <person name="Erskine W."/>
        </authorList>
    </citation>
    <scope>NUCLEOTIDE SEQUENCE [LARGE SCALE GENOMIC DNA]</scope>
    <source>
        <strain evidence="4">cv. Daliak</strain>
    </source>
</reference>
<dbReference type="PANTHER" id="PTHR31339:SF12">
    <property type="entry name" value="ENDO-POLYGALACTURONASE-LIKE PROTEIN"/>
    <property type="match status" value="1"/>
</dbReference>
<keyword evidence="4" id="KW-1185">Reference proteome</keyword>
<evidence type="ECO:0000256" key="1">
    <source>
        <dbReference type="ARBA" id="ARBA00004191"/>
    </source>
</evidence>
<sequence>MVAMEYPNMYLFTMMQRFCQLFDEMPECHTTPWVAIITASIVVLDRMATYAHVIECRVASGYEKVGHPVINCRKWIAILTDFGGVDGKTSSTKVFSNVSRNPSQYAYHNGALLVVPYGKWLIERLNLTNHLTIFHQNEVVILTSQDELEWPSLHVLASYERGRDAPIEMFSSLNFETSLTVVVVWNAIVHKCTCNGNEAVEFDLSKELNRMHIVLAQNLAFMPNVDNFLCIVDKLDIHERKNEAKRVIYGIQFGAHSKMCGSLSISYATHGFEDEANLHKEKDNDFIAPSKYVHQVCLDHWLSVKKGFAFACCNTCVASYHLCVYLVPHQSNLN</sequence>
<evidence type="ECO:0000256" key="2">
    <source>
        <dbReference type="ARBA" id="ARBA00022512"/>
    </source>
</evidence>
<dbReference type="InterPro" id="IPR051801">
    <property type="entry name" value="GH28_Enzymes"/>
</dbReference>
<dbReference type="PANTHER" id="PTHR31339">
    <property type="entry name" value="PECTIN LYASE-RELATED"/>
    <property type="match status" value="1"/>
</dbReference>
<dbReference type="InterPro" id="IPR012334">
    <property type="entry name" value="Pectin_lyas_fold"/>
</dbReference>
<organism evidence="3 4">
    <name type="scientific">Trifolium subterraneum</name>
    <name type="common">Subterranean clover</name>
    <dbReference type="NCBI Taxonomy" id="3900"/>
    <lineage>
        <taxon>Eukaryota</taxon>
        <taxon>Viridiplantae</taxon>
        <taxon>Streptophyta</taxon>
        <taxon>Embryophyta</taxon>
        <taxon>Tracheophyta</taxon>
        <taxon>Spermatophyta</taxon>
        <taxon>Magnoliopsida</taxon>
        <taxon>eudicotyledons</taxon>
        <taxon>Gunneridae</taxon>
        <taxon>Pentapetalae</taxon>
        <taxon>rosids</taxon>
        <taxon>fabids</taxon>
        <taxon>Fabales</taxon>
        <taxon>Fabaceae</taxon>
        <taxon>Papilionoideae</taxon>
        <taxon>50 kb inversion clade</taxon>
        <taxon>NPAAA clade</taxon>
        <taxon>Hologalegina</taxon>
        <taxon>IRL clade</taxon>
        <taxon>Trifolieae</taxon>
        <taxon>Trifolium</taxon>
    </lineage>
</organism>
<evidence type="ECO:0000313" key="4">
    <source>
        <dbReference type="Proteomes" id="UP000242715"/>
    </source>
</evidence>
<keyword evidence="2" id="KW-0134">Cell wall</keyword>
<dbReference type="Gene3D" id="2.160.20.10">
    <property type="entry name" value="Single-stranded right-handed beta-helix, Pectin lyase-like"/>
    <property type="match status" value="1"/>
</dbReference>
<dbReference type="AlphaFoldDB" id="A0A2Z6NSJ0"/>
<accession>A0A2Z6NSJ0</accession>
<gene>
    <name evidence="3" type="ORF">TSUD_358340</name>
</gene>
<dbReference type="Proteomes" id="UP000242715">
    <property type="component" value="Unassembled WGS sequence"/>
</dbReference>
<proteinExistence type="predicted"/>
<evidence type="ECO:0000313" key="3">
    <source>
        <dbReference type="EMBL" id="GAU32967.1"/>
    </source>
</evidence>
<name>A0A2Z6NSJ0_TRISU</name>
<protein>
    <recommendedName>
        <fullName evidence="5">Pectate lyase superfamily protein domain-containing protein</fullName>
    </recommendedName>
</protein>
<comment type="subcellular location">
    <subcellularLocation>
        <location evidence="1">Secreted</location>
        <location evidence="1">Cell wall</location>
    </subcellularLocation>
</comment>